<gene>
    <name evidence="4" type="ORF">SAMN05444159_7222</name>
</gene>
<dbReference type="Proteomes" id="UP000189935">
    <property type="component" value="Chromosome I"/>
</dbReference>
<dbReference type="EMBL" id="LT670844">
    <property type="protein sequence ID" value="SHL93299.1"/>
    <property type="molecule type" value="Genomic_DNA"/>
</dbReference>
<dbReference type="CDD" id="cd13885">
    <property type="entry name" value="CuRO_2_CumA_like"/>
    <property type="match status" value="1"/>
</dbReference>
<dbReference type="Pfam" id="PF07731">
    <property type="entry name" value="Cu-oxidase_2"/>
    <property type="match status" value="1"/>
</dbReference>
<feature type="domain" description="Plastocyanin-like" evidence="3">
    <location>
        <begin position="87"/>
        <end position="164"/>
    </location>
</feature>
<dbReference type="InterPro" id="IPR008972">
    <property type="entry name" value="Cupredoxin"/>
</dbReference>
<organism evidence="4 5">
    <name type="scientific">Bradyrhizobium lablabi</name>
    <dbReference type="NCBI Taxonomy" id="722472"/>
    <lineage>
        <taxon>Bacteria</taxon>
        <taxon>Pseudomonadati</taxon>
        <taxon>Pseudomonadota</taxon>
        <taxon>Alphaproteobacteria</taxon>
        <taxon>Hyphomicrobiales</taxon>
        <taxon>Nitrobacteraceae</taxon>
        <taxon>Bradyrhizobium</taxon>
    </lineage>
</organism>
<name>A0A1M7EPA9_9BRAD</name>
<keyword evidence="4" id="KW-0132">Cell division</keyword>
<evidence type="ECO:0000259" key="3">
    <source>
        <dbReference type="Pfam" id="PF07732"/>
    </source>
</evidence>
<reference evidence="4 5" key="1">
    <citation type="submission" date="2016-11" db="EMBL/GenBank/DDBJ databases">
        <authorList>
            <person name="Jaros S."/>
            <person name="Januszkiewicz K."/>
            <person name="Wedrychowicz H."/>
        </authorList>
    </citation>
    <scope>NUCLEOTIDE SEQUENCE [LARGE SCALE GENOMIC DNA]</scope>
    <source>
        <strain evidence="4 5">GAS499</strain>
    </source>
</reference>
<dbReference type="PANTHER" id="PTHR11709:SF2">
    <property type="entry name" value="MULTICOPPER OXIDASE LPR1"/>
    <property type="match status" value="1"/>
</dbReference>
<dbReference type="PANTHER" id="PTHR11709">
    <property type="entry name" value="MULTI-COPPER OXIDASE"/>
    <property type="match status" value="1"/>
</dbReference>
<feature type="domain" description="Plastocyanin-like" evidence="1">
    <location>
        <begin position="226"/>
        <end position="302"/>
    </location>
</feature>
<dbReference type="GO" id="GO:0005507">
    <property type="term" value="F:copper ion binding"/>
    <property type="evidence" value="ECO:0007669"/>
    <property type="project" value="InterPro"/>
</dbReference>
<keyword evidence="4" id="KW-0946">Virion</keyword>
<dbReference type="InterPro" id="IPR011706">
    <property type="entry name" value="Cu-oxidase_C"/>
</dbReference>
<dbReference type="AlphaFoldDB" id="A0A1M7EPA9"/>
<dbReference type="GO" id="GO:0051301">
    <property type="term" value="P:cell division"/>
    <property type="evidence" value="ECO:0007669"/>
    <property type="project" value="UniProtKB-KW"/>
</dbReference>
<dbReference type="InterPro" id="IPR001117">
    <property type="entry name" value="Cu-oxidase_2nd"/>
</dbReference>
<dbReference type="InterPro" id="IPR011707">
    <property type="entry name" value="Cu-oxidase-like_N"/>
</dbReference>
<accession>A0A1M7EPA9</accession>
<evidence type="ECO:0000313" key="4">
    <source>
        <dbReference type="EMBL" id="SHL93299.1"/>
    </source>
</evidence>
<protein>
    <submittedName>
        <fullName evidence="4">Multicopper oxidase with three cupredoxin domains (Includes cell division protein FtsP and spore coat protein CotA)</fullName>
    </submittedName>
</protein>
<evidence type="ECO:0000259" key="2">
    <source>
        <dbReference type="Pfam" id="PF07731"/>
    </source>
</evidence>
<feature type="domain" description="Plastocyanin-like" evidence="2">
    <location>
        <begin position="356"/>
        <end position="456"/>
    </location>
</feature>
<dbReference type="Pfam" id="PF00394">
    <property type="entry name" value="Cu-oxidase"/>
    <property type="match status" value="1"/>
</dbReference>
<keyword evidence="4" id="KW-0167">Capsid protein</keyword>
<dbReference type="GO" id="GO:0016491">
    <property type="term" value="F:oxidoreductase activity"/>
    <property type="evidence" value="ECO:0007669"/>
    <property type="project" value="InterPro"/>
</dbReference>
<sequence length="474" mass="51014">MGPPLRSKKMVILEPSGKYLRRLDITTGKWSASVMADRIIRLDRRELVAGLGLALLCPALPGIAAPGGRPPLALQAKAGAIGLRPGASETPIWLLQGTAPGPDPRFKRGDALEVTLLNDLPVPAVLNWHGINGVPAAEPLLARTPLLPGAKETLVVPMRHAGTLLCDLRLLGDSPARPSRARAMVVGETEAVSVDRDEVLLIEDWRLRPDGTAIAPGIDPKDAATIYTINGLASLDIPVRSHERLRIRLINGCQRNVIAIKIEGHEVRIMALDGQPAEPFPARNGAVVLAPGARTDAFVDATVPAGGASSILLHDGKEARPIARLVASKEPPIRDTALPEAPPLPSNGLPAQLELKNALRFELSLGGPQADWMTPANFAPSSAPAFHARTGRTVVLALANRADKPTVFHLHGHHFRLLDRLDDGWKPFWLDTLAIDSGQTQRIAFLAEYAGRWLIEAASTDWAAPRVLRWYNVE</sequence>
<evidence type="ECO:0000313" key="5">
    <source>
        <dbReference type="Proteomes" id="UP000189935"/>
    </source>
</evidence>
<dbReference type="InterPro" id="IPR045087">
    <property type="entry name" value="Cu-oxidase_fam"/>
</dbReference>
<evidence type="ECO:0000259" key="1">
    <source>
        <dbReference type="Pfam" id="PF00394"/>
    </source>
</evidence>
<dbReference type="Pfam" id="PF07732">
    <property type="entry name" value="Cu-oxidase_3"/>
    <property type="match status" value="1"/>
</dbReference>
<dbReference type="SUPFAM" id="SSF49503">
    <property type="entry name" value="Cupredoxins"/>
    <property type="match status" value="3"/>
</dbReference>
<keyword evidence="4" id="KW-0131">Cell cycle</keyword>
<dbReference type="Gene3D" id="2.60.40.420">
    <property type="entry name" value="Cupredoxins - blue copper proteins"/>
    <property type="match status" value="3"/>
</dbReference>
<proteinExistence type="predicted"/>